<reference evidence="2" key="1">
    <citation type="submission" date="2021-01" db="EMBL/GenBank/DDBJ databases">
        <title>Whole genome shotgun sequence of Planotetraspora silvatica NBRC 100141.</title>
        <authorList>
            <person name="Komaki H."/>
            <person name="Tamura T."/>
        </authorList>
    </citation>
    <scope>NUCLEOTIDE SEQUENCE</scope>
    <source>
        <strain evidence="2">NBRC 100141</strain>
    </source>
</reference>
<keyword evidence="3" id="KW-1185">Reference proteome</keyword>
<organism evidence="2 3">
    <name type="scientific">Planotetraspora silvatica</name>
    <dbReference type="NCBI Taxonomy" id="234614"/>
    <lineage>
        <taxon>Bacteria</taxon>
        <taxon>Bacillati</taxon>
        <taxon>Actinomycetota</taxon>
        <taxon>Actinomycetes</taxon>
        <taxon>Streptosporangiales</taxon>
        <taxon>Streptosporangiaceae</taxon>
        <taxon>Planotetraspora</taxon>
    </lineage>
</organism>
<dbReference type="RefSeq" id="WP_203979465.1">
    <property type="nucleotide sequence ID" value="NZ_BAAAKY010000004.1"/>
</dbReference>
<feature type="chain" id="PRO_5035310366" description="Ricin B lectin domain-containing protein" evidence="1">
    <location>
        <begin position="32"/>
        <end position="174"/>
    </location>
</feature>
<dbReference type="Gene3D" id="2.80.10.50">
    <property type="match status" value="1"/>
</dbReference>
<dbReference type="InterPro" id="IPR035992">
    <property type="entry name" value="Ricin_B-like_lectins"/>
</dbReference>
<protein>
    <recommendedName>
        <fullName evidence="4">Ricin B lectin domain-containing protein</fullName>
    </recommendedName>
</protein>
<dbReference type="PROSITE" id="PS50231">
    <property type="entry name" value="RICIN_B_LECTIN"/>
    <property type="match status" value="1"/>
</dbReference>
<sequence>MRNVIRRSLVVTWSILVAAALFTVPSAPANAAVYATYVASMSPKNSLSQKVAATGVTSRSRLALQFSGGTSQFDMTVVDIYNSQWIVQFRLRYSNLCIDKSLDTTTTQAVYLYPCSGAKNQQWLLQRTGSVSGANVHFIRSWHEGANGRCLAVSTTSEVWPCAYGQDEFAIFTS</sequence>
<dbReference type="SUPFAM" id="SSF50370">
    <property type="entry name" value="Ricin B-like lectins"/>
    <property type="match status" value="1"/>
</dbReference>
<evidence type="ECO:0000256" key="1">
    <source>
        <dbReference type="SAM" id="SignalP"/>
    </source>
</evidence>
<name>A0A8J3UUA7_9ACTN</name>
<dbReference type="CDD" id="cd00161">
    <property type="entry name" value="beta-trefoil_Ricin-like"/>
    <property type="match status" value="1"/>
</dbReference>
<evidence type="ECO:0000313" key="3">
    <source>
        <dbReference type="Proteomes" id="UP000644610"/>
    </source>
</evidence>
<dbReference type="EMBL" id="BOOQ01000047">
    <property type="protein sequence ID" value="GII49947.1"/>
    <property type="molecule type" value="Genomic_DNA"/>
</dbReference>
<evidence type="ECO:0008006" key="4">
    <source>
        <dbReference type="Google" id="ProtNLM"/>
    </source>
</evidence>
<proteinExistence type="predicted"/>
<gene>
    <name evidence="2" type="ORF">Psi02_63710</name>
</gene>
<keyword evidence="1" id="KW-0732">Signal</keyword>
<dbReference type="AlphaFoldDB" id="A0A8J3UUA7"/>
<evidence type="ECO:0000313" key="2">
    <source>
        <dbReference type="EMBL" id="GII49947.1"/>
    </source>
</evidence>
<feature type="signal peptide" evidence="1">
    <location>
        <begin position="1"/>
        <end position="31"/>
    </location>
</feature>
<accession>A0A8J3UUA7</accession>
<comment type="caution">
    <text evidence="2">The sequence shown here is derived from an EMBL/GenBank/DDBJ whole genome shotgun (WGS) entry which is preliminary data.</text>
</comment>
<dbReference type="Proteomes" id="UP000644610">
    <property type="component" value="Unassembled WGS sequence"/>
</dbReference>